<proteinExistence type="predicted"/>
<dbReference type="AlphaFoldDB" id="A0A7L4ZF47"/>
<evidence type="ECO:0000313" key="1">
    <source>
        <dbReference type="EMBL" id="QHI35313.1"/>
    </source>
</evidence>
<evidence type="ECO:0000313" key="2">
    <source>
        <dbReference type="Proteomes" id="UP000464657"/>
    </source>
</evidence>
<accession>A0A7L4ZF47</accession>
<keyword evidence="2" id="KW-1185">Reference proteome</keyword>
<gene>
    <name evidence="1" type="ORF">IMCC3317_06590</name>
</gene>
<sequence length="67" mass="7376">MLKSILNLGSEITKSEQKSINGGMVFKPYLFYGEPDCLAACNGFCIYTPVIINGQVQQNSPDWSCVL</sequence>
<protein>
    <submittedName>
        <fullName evidence="1">Uncharacterized protein</fullName>
    </submittedName>
</protein>
<name>A0A7L4ZF47_9FLAO</name>
<dbReference type="Proteomes" id="UP000464657">
    <property type="component" value="Chromosome"/>
</dbReference>
<dbReference type="EMBL" id="CP019288">
    <property type="protein sequence ID" value="QHI35313.1"/>
    <property type="molecule type" value="Genomic_DNA"/>
</dbReference>
<organism evidence="1 2">
    <name type="scientific">Kordia antarctica</name>
    <dbReference type="NCBI Taxonomy" id="1218801"/>
    <lineage>
        <taxon>Bacteria</taxon>
        <taxon>Pseudomonadati</taxon>
        <taxon>Bacteroidota</taxon>
        <taxon>Flavobacteriia</taxon>
        <taxon>Flavobacteriales</taxon>
        <taxon>Flavobacteriaceae</taxon>
        <taxon>Kordia</taxon>
    </lineage>
</organism>
<reference evidence="1 2" key="1">
    <citation type="journal article" date="2013" name="Int. J. Syst. Evol. Microbiol.">
        <title>Kordia antarctica sp. nov., isolated from Antarctic seawater.</title>
        <authorList>
            <person name="Baek K."/>
            <person name="Choi A."/>
            <person name="Kang I."/>
            <person name="Lee K."/>
            <person name="Cho J.C."/>
        </authorList>
    </citation>
    <scope>NUCLEOTIDE SEQUENCE [LARGE SCALE GENOMIC DNA]</scope>
    <source>
        <strain evidence="1 2">IMCC3317</strain>
    </source>
</reference>
<dbReference type="OrthoDB" id="1163945at2"/>
<dbReference type="KEGG" id="kan:IMCC3317_06590"/>
<dbReference type="RefSeq" id="WP_160128062.1">
    <property type="nucleotide sequence ID" value="NZ_CP019288.1"/>
</dbReference>